<keyword evidence="3" id="KW-1185">Reference proteome</keyword>
<evidence type="ECO:0000313" key="3">
    <source>
        <dbReference type="Proteomes" id="UP000030787"/>
    </source>
</evidence>
<evidence type="ECO:0000313" key="2">
    <source>
        <dbReference type="EMBL" id="AIZ56776.1"/>
    </source>
</evidence>
<gene>
    <name evidence="2" type="ORF">Mpt1_c09000</name>
</gene>
<dbReference type="RefSeq" id="WP_048112552.1">
    <property type="nucleotide sequence ID" value="NZ_CP010070.1"/>
</dbReference>
<protein>
    <recommendedName>
        <fullName evidence="1">DUF1638 domain-containing protein</fullName>
    </recommendedName>
</protein>
<feature type="domain" description="DUF1638" evidence="1">
    <location>
        <begin position="31"/>
        <end position="194"/>
    </location>
</feature>
<dbReference type="OrthoDB" id="53190at2157"/>
<dbReference type="AlphaFoldDB" id="A0A0A7LGY7"/>
<dbReference type="InterPro" id="IPR012437">
    <property type="entry name" value="DUF1638"/>
</dbReference>
<evidence type="ECO:0000259" key="1">
    <source>
        <dbReference type="Pfam" id="PF07796"/>
    </source>
</evidence>
<dbReference type="GeneID" id="24818563"/>
<name>A0A0A7LGY7_9ARCH</name>
<dbReference type="STRING" id="1577791.Mpt1_c09000"/>
<dbReference type="EMBL" id="CP010070">
    <property type="protein sequence ID" value="AIZ56776.1"/>
    <property type="molecule type" value="Genomic_DNA"/>
</dbReference>
<dbReference type="HOGENOM" id="CLU_1323968_0_0_2"/>
<organism evidence="2 3">
    <name type="scientific">Candidatus Methanoplasma termitum</name>
    <dbReference type="NCBI Taxonomy" id="1577791"/>
    <lineage>
        <taxon>Archaea</taxon>
        <taxon>Methanobacteriati</taxon>
        <taxon>Thermoplasmatota</taxon>
        <taxon>Thermoplasmata</taxon>
        <taxon>Methanomassiliicoccales</taxon>
        <taxon>Methanomassiliicoccaceae</taxon>
        <taxon>Candidatus Methanoplasma</taxon>
    </lineage>
</organism>
<dbReference type="Pfam" id="PF07796">
    <property type="entry name" value="DUF1638"/>
    <property type="match status" value="1"/>
</dbReference>
<dbReference type="KEGG" id="mear:Mpt1_c09000"/>
<reference evidence="2 3" key="1">
    <citation type="journal article" date="2014" name="Appl. Environ. Microbiol.">
        <title>Comparative Genome Analysis of 'Candidatus Methanoplasma termitum' Indicates a New Mode of Energy Metabolism in the Seventh Order of Methanogens.</title>
        <authorList>
            <person name="Lang K."/>
            <person name="Schuldes J."/>
            <person name="Klingl A."/>
            <person name="Poehlein A."/>
            <person name="Daniel R."/>
            <person name="Brune A."/>
        </authorList>
    </citation>
    <scope>NUCLEOTIDE SEQUENCE [LARGE SCALE GENOMIC DNA]</scope>
    <source>
        <strain evidence="3">Mpt1</strain>
    </source>
</reference>
<proteinExistence type="predicted"/>
<sequence>MRIGLVACNIFEPEFEHLTKDDPDFVHKEYVEFALHAYPDEMREKLIEKVNALKGKVDAVLLGYAVCQSLGNFQESVDVPLVMFEGDDCICVFLGAKEYTNEKKICTGTWFSSPGWAREGINGIIKEMHLDSFEGVDPMVFMDMMFESYERCLYIDTGVEDKDGKYIAGSKDFANQLRLKHDERTCDLTAMENAIKKVKELAQSVSQ</sequence>
<accession>A0A0A7LGY7</accession>
<dbReference type="Proteomes" id="UP000030787">
    <property type="component" value="Chromosome"/>
</dbReference>